<dbReference type="SUPFAM" id="SSF47459">
    <property type="entry name" value="HLH, helix-loop-helix DNA-binding domain"/>
    <property type="match status" value="1"/>
</dbReference>
<dbReference type="GO" id="GO:0045944">
    <property type="term" value="P:positive regulation of transcription by RNA polymerase II"/>
    <property type="evidence" value="ECO:0007669"/>
    <property type="project" value="TreeGrafter"/>
</dbReference>
<feature type="domain" description="BHLH" evidence="2">
    <location>
        <begin position="97"/>
        <end position="151"/>
    </location>
</feature>
<name>A0A8W8J4K3_MAGGI</name>
<evidence type="ECO:0000313" key="4">
    <source>
        <dbReference type="Proteomes" id="UP000005408"/>
    </source>
</evidence>
<dbReference type="PANTHER" id="PTHR19290">
    <property type="entry name" value="BASIC HELIX-LOOP-HELIX PROTEIN NEUROGENIN-RELATED"/>
    <property type="match status" value="1"/>
</dbReference>
<dbReference type="PROSITE" id="PS50888">
    <property type="entry name" value="BHLH"/>
    <property type="match status" value="1"/>
</dbReference>
<dbReference type="GO" id="GO:0005634">
    <property type="term" value="C:nucleus"/>
    <property type="evidence" value="ECO:0007669"/>
    <property type="project" value="TreeGrafter"/>
</dbReference>
<dbReference type="Proteomes" id="UP000005408">
    <property type="component" value="Unassembled WGS sequence"/>
</dbReference>
<evidence type="ECO:0000256" key="1">
    <source>
        <dbReference type="SAM" id="MobiDB-lite"/>
    </source>
</evidence>
<dbReference type="AlphaFoldDB" id="A0A8W8J4K3"/>
<dbReference type="InterPro" id="IPR036638">
    <property type="entry name" value="HLH_DNA-bd_sf"/>
</dbReference>
<dbReference type="GO" id="GO:0070888">
    <property type="term" value="F:E-box binding"/>
    <property type="evidence" value="ECO:0007669"/>
    <property type="project" value="TreeGrafter"/>
</dbReference>
<protein>
    <recommendedName>
        <fullName evidence="2">BHLH domain-containing protein</fullName>
    </recommendedName>
</protein>
<proteinExistence type="predicted"/>
<feature type="region of interest" description="Disordered" evidence="1">
    <location>
        <begin position="178"/>
        <end position="210"/>
    </location>
</feature>
<dbReference type="PANTHER" id="PTHR19290:SF164">
    <property type="entry name" value="BHLH DOMAIN-CONTAINING PROTEIN"/>
    <property type="match status" value="1"/>
</dbReference>
<dbReference type="GO" id="GO:0007423">
    <property type="term" value="P:sensory organ development"/>
    <property type="evidence" value="ECO:0007669"/>
    <property type="project" value="TreeGrafter"/>
</dbReference>
<dbReference type="GO" id="GO:0061564">
    <property type="term" value="P:axon development"/>
    <property type="evidence" value="ECO:0007669"/>
    <property type="project" value="TreeGrafter"/>
</dbReference>
<dbReference type="InterPro" id="IPR011598">
    <property type="entry name" value="bHLH_dom"/>
</dbReference>
<dbReference type="GO" id="GO:0046983">
    <property type="term" value="F:protein dimerization activity"/>
    <property type="evidence" value="ECO:0007669"/>
    <property type="project" value="InterPro"/>
</dbReference>
<keyword evidence="4" id="KW-1185">Reference proteome</keyword>
<accession>A0A8W8J4K3</accession>
<evidence type="ECO:0000259" key="2">
    <source>
        <dbReference type="PROSITE" id="PS50888"/>
    </source>
</evidence>
<dbReference type="InterPro" id="IPR050359">
    <property type="entry name" value="bHLH_transcription_factors"/>
</dbReference>
<dbReference type="SMART" id="SM00353">
    <property type="entry name" value="HLH"/>
    <property type="match status" value="1"/>
</dbReference>
<dbReference type="EnsemblMetazoa" id="G16826.1">
    <property type="protein sequence ID" value="G16826.1:cds"/>
    <property type="gene ID" value="G16826"/>
</dbReference>
<dbReference type="GO" id="GO:0000981">
    <property type="term" value="F:DNA-binding transcription factor activity, RNA polymerase II-specific"/>
    <property type="evidence" value="ECO:0007669"/>
    <property type="project" value="TreeGrafter"/>
</dbReference>
<sequence length="328" mass="36194">MLQKVNQGEKRGVTQRIKAGVDVRGSIKSYSCVKVTVSQKLTEICNMGSEVEYEINVDTLEDTEANDSGISDVDLSTDYCNTSCDQTPPSKSRVPEDIRLRINSRERDRMHNLNGALDSLRQVLPHSRGPSVKKLSKLSTLLMARNYIVTLTKSLEELKNIVGDLSCKSQPIQSLEALSRLSGEPRESRTPSRPGVIPKSRYSPYSVKSPRCQERPTLPVSCLTTSLSVNVNTSLGVNLGNSVPFADKTNVRGLQKTDDKPKINFSMESLLKKTCSKEDNKLESSAYHGHLSNGGPIPLPTYSSVHPSPFFYSHSATYPNQPVGMTYI</sequence>
<dbReference type="Pfam" id="PF00010">
    <property type="entry name" value="HLH"/>
    <property type="match status" value="1"/>
</dbReference>
<dbReference type="Gene3D" id="4.10.280.10">
    <property type="entry name" value="Helix-loop-helix DNA-binding domain"/>
    <property type="match status" value="1"/>
</dbReference>
<dbReference type="CDD" id="cd11429">
    <property type="entry name" value="bHLH_TS_OLIG"/>
    <property type="match status" value="1"/>
</dbReference>
<organism evidence="3 4">
    <name type="scientific">Magallana gigas</name>
    <name type="common">Pacific oyster</name>
    <name type="synonym">Crassostrea gigas</name>
    <dbReference type="NCBI Taxonomy" id="29159"/>
    <lineage>
        <taxon>Eukaryota</taxon>
        <taxon>Metazoa</taxon>
        <taxon>Spiralia</taxon>
        <taxon>Lophotrochozoa</taxon>
        <taxon>Mollusca</taxon>
        <taxon>Bivalvia</taxon>
        <taxon>Autobranchia</taxon>
        <taxon>Pteriomorphia</taxon>
        <taxon>Ostreida</taxon>
        <taxon>Ostreoidea</taxon>
        <taxon>Ostreidae</taxon>
        <taxon>Magallana</taxon>
    </lineage>
</organism>
<evidence type="ECO:0000313" key="3">
    <source>
        <dbReference type="EnsemblMetazoa" id="G16826.1:cds"/>
    </source>
</evidence>
<reference evidence="3" key="1">
    <citation type="submission" date="2022-08" db="UniProtKB">
        <authorList>
            <consortium name="EnsemblMetazoa"/>
        </authorList>
    </citation>
    <scope>IDENTIFICATION</scope>
    <source>
        <strain evidence="3">05x7-T-G4-1.051#20</strain>
    </source>
</reference>